<dbReference type="PATRIC" id="fig|265726.11.peg.2562"/>
<proteinExistence type="predicted"/>
<dbReference type="AlphaFoldDB" id="A0A0F5V886"/>
<dbReference type="Proteomes" id="UP000033633">
    <property type="component" value="Unassembled WGS sequence"/>
</dbReference>
<dbReference type="Pfam" id="PF04222">
    <property type="entry name" value="DUF416"/>
    <property type="match status" value="1"/>
</dbReference>
<comment type="caution">
    <text evidence="1">The sequence shown here is derived from an EMBL/GenBank/DDBJ whole genome shotgun (WGS) entry which is preliminary data.</text>
</comment>
<gene>
    <name evidence="1" type="ORF">KY46_18790</name>
</gene>
<dbReference type="InterPro" id="IPR007338">
    <property type="entry name" value="DUF416"/>
</dbReference>
<accession>A0A0F5V886</accession>
<sequence>MLKNPIQLRLEKFEPWQYLTFMASLCERMYPNYAFFCRETEFADPQPYRLILDSVWEILTVKNAKINFENQLEKLEAMVPAADDYDLYAVNPAIDACVGLSDLLHALLDRDLIPETALIISSLSVETVANLEEAREGEEITNDNQKNNQAVCEEWDVQWAIYRALKETDGRDIELIKSLRRELRDDGVSNIGITL</sequence>
<dbReference type="STRING" id="265726.KY46_18790"/>
<keyword evidence="2" id="KW-1185">Reference proteome</keyword>
<organism evidence="1 2">
    <name type="scientific">Photobacterium halotolerans</name>
    <dbReference type="NCBI Taxonomy" id="265726"/>
    <lineage>
        <taxon>Bacteria</taxon>
        <taxon>Pseudomonadati</taxon>
        <taxon>Pseudomonadota</taxon>
        <taxon>Gammaproteobacteria</taxon>
        <taxon>Vibrionales</taxon>
        <taxon>Vibrionaceae</taxon>
        <taxon>Photobacterium</taxon>
    </lineage>
</organism>
<dbReference type="EMBL" id="JWYV01000021">
    <property type="protein sequence ID" value="KKC98338.1"/>
    <property type="molecule type" value="Genomic_DNA"/>
</dbReference>
<dbReference type="InterPro" id="IPR023381">
    <property type="entry name" value="YP001051499.1-like_dom_sf"/>
</dbReference>
<evidence type="ECO:0000313" key="2">
    <source>
        <dbReference type="Proteomes" id="UP000033633"/>
    </source>
</evidence>
<dbReference type="Gene3D" id="1.20.1590.10">
    <property type="entry name" value="YP_001051499.1 domain like"/>
    <property type="match status" value="1"/>
</dbReference>
<dbReference type="OrthoDB" id="9204516at2"/>
<name>A0A0F5V886_9GAMM</name>
<evidence type="ECO:0000313" key="1">
    <source>
        <dbReference type="EMBL" id="KKC98338.1"/>
    </source>
</evidence>
<protein>
    <submittedName>
        <fullName evidence="1">Uncharacterized protein</fullName>
    </submittedName>
</protein>
<dbReference type="RefSeq" id="WP_046222146.1">
    <property type="nucleotide sequence ID" value="NZ_JWYV01000021.1"/>
</dbReference>
<reference evidence="1 2" key="1">
    <citation type="submission" date="2014-12" db="EMBL/GenBank/DDBJ databases">
        <title>Mercury Reductase activity and rhizosphere competence traits in the genome of root associated Photobacterium halotolerans MELD1.</title>
        <authorList>
            <person name="Mathew D.C."/>
            <person name="Huang C.-C."/>
        </authorList>
    </citation>
    <scope>NUCLEOTIDE SEQUENCE [LARGE SCALE GENOMIC DNA]</scope>
    <source>
        <strain evidence="1 2">MELD1</strain>
    </source>
</reference>